<dbReference type="AlphaFoldDB" id="A0A9D4YJQ9"/>
<gene>
    <name evidence="1" type="ORF">KIW84_024269</name>
</gene>
<evidence type="ECO:0000313" key="2">
    <source>
        <dbReference type="Proteomes" id="UP001058974"/>
    </source>
</evidence>
<evidence type="ECO:0000313" key="1">
    <source>
        <dbReference type="EMBL" id="KAI5438465.1"/>
    </source>
</evidence>
<sequence>MGLQRSLTKESLMIRTMLGLLYFPSLPSSGKGGRIQNIKDRINFQRLCGRFAQASVGDLSVGLYAWSRNLLLIVVSKSGNPQSRDLTVSVTAKLRKMDLAVPLPWDVLINYSCLKIQCSLLPVQRHAVQSSGRLIKLLQRLLSD</sequence>
<dbReference type="EMBL" id="JAMSHJ010000002">
    <property type="protein sequence ID" value="KAI5438465.1"/>
    <property type="molecule type" value="Genomic_DNA"/>
</dbReference>
<name>A0A9D4YJQ9_PEA</name>
<comment type="caution">
    <text evidence="1">The sequence shown here is derived from an EMBL/GenBank/DDBJ whole genome shotgun (WGS) entry which is preliminary data.</text>
</comment>
<accession>A0A9D4YJQ9</accession>
<organism evidence="1 2">
    <name type="scientific">Pisum sativum</name>
    <name type="common">Garden pea</name>
    <name type="synonym">Lathyrus oleraceus</name>
    <dbReference type="NCBI Taxonomy" id="3888"/>
    <lineage>
        <taxon>Eukaryota</taxon>
        <taxon>Viridiplantae</taxon>
        <taxon>Streptophyta</taxon>
        <taxon>Embryophyta</taxon>
        <taxon>Tracheophyta</taxon>
        <taxon>Spermatophyta</taxon>
        <taxon>Magnoliopsida</taxon>
        <taxon>eudicotyledons</taxon>
        <taxon>Gunneridae</taxon>
        <taxon>Pentapetalae</taxon>
        <taxon>rosids</taxon>
        <taxon>fabids</taxon>
        <taxon>Fabales</taxon>
        <taxon>Fabaceae</taxon>
        <taxon>Papilionoideae</taxon>
        <taxon>50 kb inversion clade</taxon>
        <taxon>NPAAA clade</taxon>
        <taxon>Hologalegina</taxon>
        <taxon>IRL clade</taxon>
        <taxon>Fabeae</taxon>
        <taxon>Lathyrus</taxon>
    </lineage>
</organism>
<protein>
    <submittedName>
        <fullName evidence="1">Uncharacterized protein</fullName>
    </submittedName>
</protein>
<proteinExistence type="predicted"/>
<keyword evidence="2" id="KW-1185">Reference proteome</keyword>
<dbReference type="Proteomes" id="UP001058974">
    <property type="component" value="Chromosome 2"/>
</dbReference>
<dbReference type="Gramene" id="Psat02G0426900-T2">
    <property type="protein sequence ID" value="KAI5438465.1"/>
    <property type="gene ID" value="KIW84_024269"/>
</dbReference>
<reference evidence="1 2" key="1">
    <citation type="journal article" date="2022" name="Nat. Genet.">
        <title>Improved pea reference genome and pan-genome highlight genomic features and evolutionary characteristics.</title>
        <authorList>
            <person name="Yang T."/>
            <person name="Liu R."/>
            <person name="Luo Y."/>
            <person name="Hu S."/>
            <person name="Wang D."/>
            <person name="Wang C."/>
            <person name="Pandey M.K."/>
            <person name="Ge S."/>
            <person name="Xu Q."/>
            <person name="Li N."/>
            <person name="Li G."/>
            <person name="Huang Y."/>
            <person name="Saxena R.K."/>
            <person name="Ji Y."/>
            <person name="Li M."/>
            <person name="Yan X."/>
            <person name="He Y."/>
            <person name="Liu Y."/>
            <person name="Wang X."/>
            <person name="Xiang C."/>
            <person name="Varshney R.K."/>
            <person name="Ding H."/>
            <person name="Gao S."/>
            <person name="Zong X."/>
        </authorList>
    </citation>
    <scope>NUCLEOTIDE SEQUENCE [LARGE SCALE GENOMIC DNA]</scope>
    <source>
        <strain evidence="1 2">cv. Zhongwan 6</strain>
    </source>
</reference>